<feature type="region of interest" description="Disordered" evidence="2">
    <location>
        <begin position="124"/>
        <end position="144"/>
    </location>
</feature>
<dbReference type="AlphaFoldDB" id="A0A1I6UJ99"/>
<name>A0A1I6UJ99_9RHOB</name>
<reference evidence="4" key="1">
    <citation type="submission" date="2016-10" db="EMBL/GenBank/DDBJ databases">
        <authorList>
            <person name="Varghese N."/>
            <person name="Submissions S."/>
        </authorList>
    </citation>
    <scope>NUCLEOTIDE SEQUENCE [LARGE SCALE GENOMIC DNA]</scope>
    <source>
        <strain evidence="4">DSM 23422</strain>
    </source>
</reference>
<keyword evidence="4" id="KW-1185">Reference proteome</keyword>
<accession>A0A1I6UJ99</accession>
<dbReference type="SMART" id="SM00028">
    <property type="entry name" value="TPR"/>
    <property type="match status" value="2"/>
</dbReference>
<dbReference type="Pfam" id="PF13432">
    <property type="entry name" value="TPR_16"/>
    <property type="match status" value="1"/>
</dbReference>
<protein>
    <submittedName>
        <fullName evidence="3">TolB amino-terminal domain-containing protein</fullName>
    </submittedName>
</protein>
<dbReference type="Proteomes" id="UP000199239">
    <property type="component" value="Unassembled WGS sequence"/>
</dbReference>
<evidence type="ECO:0000256" key="1">
    <source>
        <dbReference type="PROSITE-ProRule" id="PRU00339"/>
    </source>
</evidence>
<dbReference type="InterPro" id="IPR019734">
    <property type="entry name" value="TPR_rpt"/>
</dbReference>
<sequence>MDLQLASSLPCDAVKAQLAHIVDGRQFRNAPRLSRFLTYVVEQNLAGRSDQLKGYTIGVEVFDKDEDFDPQTDTIVRVQARALRQKLSEYYQQNGADDPVHIFIAKGGYVPEYYVPVVHDQADADDTSVKGDDRPSAPTPSDKPSIAVLPFENIGLGVEHDFLSLGLNEGVISDLSRFKYLSVFSRSTTEKAKELQLSIAQMFQRFRPDFVLEGTFRVRNELIETRIKLIDAAQDSILMTTQIDMELNPQHIFDAQDELCARIAARIGVDSSIGQTARQSQRSRPAIRWDTYSWTSRYFEYGFQLDKTERDEIEAGLKSAVDSEPSSADAHAALAMIEVEYYRTMSADVGDPIRLEQAIKQAQIAVRCDPQNAMAYQSLALAQFHAKRFVDFRASVKRALQLNPGHADMLAMFGMCFVRLAEWDEAMPLLDRALTLNPLHPDWYHMPKAMHLMMTQNPEAAIAEFTKRPMPGLFAFHYILLWLQVEAGNMKEAEMEKGRLLDIAPDVEQFTRRYFDAICLCDEIADRAIAACQKVGLYIA</sequence>
<dbReference type="PROSITE" id="PS50005">
    <property type="entry name" value="TPR"/>
    <property type="match status" value="1"/>
</dbReference>
<dbReference type="STRING" id="394264.SAMN04488040_2771"/>
<dbReference type="RefSeq" id="WP_175498572.1">
    <property type="nucleotide sequence ID" value="NZ_FPAJ01000004.1"/>
</dbReference>
<evidence type="ECO:0000313" key="4">
    <source>
        <dbReference type="Proteomes" id="UP000199239"/>
    </source>
</evidence>
<dbReference type="PANTHER" id="PTHR12558:SF13">
    <property type="entry name" value="CELL DIVISION CYCLE PROTEIN 27 HOMOLOG"/>
    <property type="match status" value="1"/>
</dbReference>
<feature type="repeat" description="TPR" evidence="1">
    <location>
        <begin position="407"/>
        <end position="440"/>
    </location>
</feature>
<dbReference type="Gene3D" id="1.25.40.10">
    <property type="entry name" value="Tetratricopeptide repeat domain"/>
    <property type="match status" value="1"/>
</dbReference>
<keyword evidence="1" id="KW-0802">TPR repeat</keyword>
<dbReference type="EMBL" id="FPAJ01000004">
    <property type="protein sequence ID" value="SFT01508.1"/>
    <property type="molecule type" value="Genomic_DNA"/>
</dbReference>
<evidence type="ECO:0000256" key="2">
    <source>
        <dbReference type="SAM" id="MobiDB-lite"/>
    </source>
</evidence>
<dbReference type="SUPFAM" id="SSF48452">
    <property type="entry name" value="TPR-like"/>
    <property type="match status" value="1"/>
</dbReference>
<dbReference type="PANTHER" id="PTHR12558">
    <property type="entry name" value="CELL DIVISION CYCLE 16,23,27"/>
    <property type="match status" value="1"/>
</dbReference>
<proteinExistence type="predicted"/>
<evidence type="ECO:0000313" key="3">
    <source>
        <dbReference type="EMBL" id="SFT01508.1"/>
    </source>
</evidence>
<gene>
    <name evidence="3" type="ORF">SAMN04488040_2771</name>
</gene>
<dbReference type="InterPro" id="IPR011990">
    <property type="entry name" value="TPR-like_helical_dom_sf"/>
</dbReference>
<organism evidence="3 4">
    <name type="scientific">Sulfitobacter marinus</name>
    <dbReference type="NCBI Taxonomy" id="394264"/>
    <lineage>
        <taxon>Bacteria</taxon>
        <taxon>Pseudomonadati</taxon>
        <taxon>Pseudomonadota</taxon>
        <taxon>Alphaproteobacteria</taxon>
        <taxon>Rhodobacterales</taxon>
        <taxon>Roseobacteraceae</taxon>
        <taxon>Sulfitobacter</taxon>
    </lineage>
</organism>